<name>A0ABW7GF34_9BURK</name>
<protein>
    <submittedName>
        <fullName evidence="1">Uncharacterized protein</fullName>
    </submittedName>
</protein>
<dbReference type="RefSeq" id="WP_394509356.1">
    <property type="nucleotide sequence ID" value="NZ_JBIGHX010000001.1"/>
</dbReference>
<dbReference type="Proteomes" id="UP001606302">
    <property type="component" value="Unassembled WGS sequence"/>
</dbReference>
<dbReference type="EMBL" id="JBIGHX010000001">
    <property type="protein sequence ID" value="MFG6460548.1"/>
    <property type="molecule type" value="Genomic_DNA"/>
</dbReference>
<accession>A0ABW7GF34</accession>
<proteinExistence type="predicted"/>
<comment type="caution">
    <text evidence="1">The sequence shown here is derived from an EMBL/GenBank/DDBJ whole genome shotgun (WGS) entry which is preliminary data.</text>
</comment>
<organism evidence="1 2">
    <name type="scientific">Pelomonas lactea</name>
    <dbReference type="NCBI Taxonomy" id="3299030"/>
    <lineage>
        <taxon>Bacteria</taxon>
        <taxon>Pseudomonadati</taxon>
        <taxon>Pseudomonadota</taxon>
        <taxon>Betaproteobacteria</taxon>
        <taxon>Burkholderiales</taxon>
        <taxon>Sphaerotilaceae</taxon>
        <taxon>Roseateles</taxon>
    </lineage>
</organism>
<sequence>MSAMMKTVATVFYWASGSAGGKGLGHMAVKLANGAYVSHFPDKTSTAITLSRRNDIPGLKGVNVVVQRFGSDRHRTLEADLEHFGSCTGTMELPAFFINILMQEFAKGRMLATGDAEGIVEGPMPYYQLADSTVGKKDRSQCTTTTAMLLSTGVPGTHKRYLRAIQNQFQPDALWKALNEIKKNAEKSLEE</sequence>
<evidence type="ECO:0000313" key="2">
    <source>
        <dbReference type="Proteomes" id="UP001606302"/>
    </source>
</evidence>
<gene>
    <name evidence="1" type="ORF">ACG04Q_03125</name>
</gene>
<reference evidence="1 2" key="1">
    <citation type="submission" date="2024-08" db="EMBL/GenBank/DDBJ databases">
        <authorList>
            <person name="Lu H."/>
        </authorList>
    </citation>
    <scope>NUCLEOTIDE SEQUENCE [LARGE SCALE GENOMIC DNA]</scope>
    <source>
        <strain evidence="1 2">DXS20W</strain>
    </source>
</reference>
<evidence type="ECO:0000313" key="1">
    <source>
        <dbReference type="EMBL" id="MFG6460548.1"/>
    </source>
</evidence>
<keyword evidence="2" id="KW-1185">Reference proteome</keyword>